<feature type="compositionally biased region" description="Basic and acidic residues" evidence="1">
    <location>
        <begin position="847"/>
        <end position="865"/>
    </location>
</feature>
<keyword evidence="3" id="KW-1185">Reference proteome</keyword>
<feature type="compositionally biased region" description="Low complexity" evidence="1">
    <location>
        <begin position="342"/>
        <end position="355"/>
    </location>
</feature>
<sequence>MLTTATSRAPPGARVLQTARASPTALLRAAGSPSRISLLSQTRQFRFARWTESSEPESQAHRRLRRRHDGSHKYRYVGAISRKLSWGHSLGASEQKSSTKTTVLGRYWDSRGQAGQYIDVDKIQSWSDEHAGPGVRPGRNIEDVERNAINDLFHGHSSSATPYQYDHWLSPFENIRNYMSSKHAEEKAAGARKTGRKSDSSISDDPVTIDPITNRRVIRQHKTDASARGPASPSPSTSRIHFTLPQSLSGNAERVHSNGPPPAEELQKYKPVMHKKLDTAAFETSAAANTASSKAIPSDTSKYDAVKWLEPEGKSPKSSEELSKEYKDLDKYGPIKWMESGVAGSASASPVSEGPADADQYGPIRWREPSGAPNVSAEEQSKQYEDVHRYKAVQFNEPEGQLRSTSEEQSKQYKDLAEYKAIRFNEAFAGRLPPSAEERSKEYDDLDDYKAVRFNEALAGRLPPTTEERSKEYDDLAKYRPVAFNEALDGQLPPTAEERSKEYADLAKYEPVKFNEPLEGQLPPTAEELSKQYKDLDKYEPVTFNEAIDGKLQPSAEELSKQYDDIDQYGPVRFNEPNGQMPLDTAQEPRGQVDAPKYEPILLNKATEAKLSPTVEDLSKQYTDLHKYEAVIFNEALDGKLPKTAEELSKQYTDLHRYGPVMWNEPDGQLPPSPELLSKKYSDLHYYGPVQFNEANDGKLPLTTEEKSKKYDDLHQYTPVGFNEALDGKLPPTVEEASKQYDDLHHYTPVQFNEPDGQLHATAEEHSKEYQDLHHYAPVRFNEPDGKLPLTPEEASKEYQDLRQYEPVRWNEPDGKPTLSAEEKSKQYEDLKDYSDPVAWNEPDGQAPEHPEETSKQYEDLDKYEPVAWNEPDGKPATPAAEEDTPELDKYEPVKWNEPNGKAPEQPEGGSKQYKDLDGYTGPFTHQEPDGKPVDSQKSAAGMSRPMTGNYLRDFPEDFAVSWSSMLGQNSATRPEKETDNFEIASFDESFPALNETFPQKSFRLQPALDRSSGLPGQRRFDKARPQADPYSMEPQGLQLSFLEEMGGQTGPSFVRMYGTASDAPATTGPKSPPPPPSSPGSTGAKGSSAGSTAGESPETSHYKILAYDPTMQTISTADTTSLVKDSAVPLTPAEVMMRLSNPIKFFPHLGPLQAEGYDIVSGSGDVLVFRKVREAAAATATAQTLEKPTTYQPPRVNPIDMMGSQPVTPHSYSASPTGYLNYDDGAETEVSKKPLPPFREQSRARTQQATPDPVVEAKPKKSGKAKKVLVGAASVGGLSYAVGVVGEFFKTGGSDGKGPPTRF</sequence>
<protein>
    <submittedName>
        <fullName evidence="2">Uncharacterized protein</fullName>
    </submittedName>
</protein>
<proteinExistence type="predicted"/>
<feature type="region of interest" description="Disordered" evidence="1">
    <location>
        <begin position="1049"/>
        <end position="1100"/>
    </location>
</feature>
<feature type="region of interest" description="Disordered" evidence="1">
    <location>
        <begin position="1180"/>
        <end position="1267"/>
    </location>
</feature>
<organism evidence="2 3">
    <name type="scientific">Plectosphaerella cucumerina</name>
    <dbReference type="NCBI Taxonomy" id="40658"/>
    <lineage>
        <taxon>Eukaryota</taxon>
        <taxon>Fungi</taxon>
        <taxon>Dikarya</taxon>
        <taxon>Ascomycota</taxon>
        <taxon>Pezizomycotina</taxon>
        <taxon>Sordariomycetes</taxon>
        <taxon>Hypocreomycetidae</taxon>
        <taxon>Glomerellales</taxon>
        <taxon>Plectosphaerellaceae</taxon>
        <taxon>Plectosphaerella</taxon>
    </lineage>
</organism>
<dbReference type="EMBL" id="JAGPXD010000005">
    <property type="protein sequence ID" value="KAH7353818.1"/>
    <property type="molecule type" value="Genomic_DNA"/>
</dbReference>
<name>A0A8K0T8D8_9PEZI</name>
<feature type="compositionally biased region" description="Polar residues" evidence="1">
    <location>
        <begin position="1184"/>
        <end position="1193"/>
    </location>
</feature>
<feature type="compositionally biased region" description="Polar residues" evidence="1">
    <location>
        <begin position="1206"/>
        <end position="1219"/>
    </location>
</feature>
<feature type="region of interest" description="Disordered" evidence="1">
    <location>
        <begin position="342"/>
        <end position="383"/>
    </location>
</feature>
<dbReference type="OrthoDB" id="3946750at2759"/>
<reference evidence="2" key="1">
    <citation type="journal article" date="2021" name="Nat. Commun.">
        <title>Genetic determinants of endophytism in the Arabidopsis root mycobiome.</title>
        <authorList>
            <person name="Mesny F."/>
            <person name="Miyauchi S."/>
            <person name="Thiergart T."/>
            <person name="Pickel B."/>
            <person name="Atanasova L."/>
            <person name="Karlsson M."/>
            <person name="Huettel B."/>
            <person name="Barry K.W."/>
            <person name="Haridas S."/>
            <person name="Chen C."/>
            <person name="Bauer D."/>
            <person name="Andreopoulos W."/>
            <person name="Pangilinan J."/>
            <person name="LaButti K."/>
            <person name="Riley R."/>
            <person name="Lipzen A."/>
            <person name="Clum A."/>
            <person name="Drula E."/>
            <person name="Henrissat B."/>
            <person name="Kohler A."/>
            <person name="Grigoriev I.V."/>
            <person name="Martin F.M."/>
            <person name="Hacquard S."/>
        </authorList>
    </citation>
    <scope>NUCLEOTIDE SEQUENCE</scope>
    <source>
        <strain evidence="2">MPI-CAGE-AT-0016</strain>
    </source>
</reference>
<feature type="region of interest" description="Disordered" evidence="1">
    <location>
        <begin position="183"/>
        <end position="265"/>
    </location>
</feature>
<dbReference type="Proteomes" id="UP000813385">
    <property type="component" value="Unassembled WGS sequence"/>
</dbReference>
<evidence type="ECO:0000313" key="3">
    <source>
        <dbReference type="Proteomes" id="UP000813385"/>
    </source>
</evidence>
<evidence type="ECO:0000256" key="1">
    <source>
        <dbReference type="SAM" id="MobiDB-lite"/>
    </source>
</evidence>
<feature type="region of interest" description="Disordered" evidence="1">
    <location>
        <begin position="798"/>
        <end position="949"/>
    </location>
</feature>
<accession>A0A8K0T8D8</accession>
<gene>
    <name evidence="2" type="ORF">B0T11DRAFT_245438</name>
</gene>
<comment type="caution">
    <text evidence="2">The sequence shown here is derived from an EMBL/GenBank/DDBJ whole genome shotgun (WGS) entry which is preliminary data.</text>
</comment>
<feature type="compositionally biased region" description="Low complexity" evidence="1">
    <location>
        <begin position="1080"/>
        <end position="1098"/>
    </location>
</feature>
<evidence type="ECO:0000313" key="2">
    <source>
        <dbReference type="EMBL" id="KAH7353818.1"/>
    </source>
</evidence>
<feature type="compositionally biased region" description="Basic and acidic residues" evidence="1">
    <location>
        <begin position="798"/>
        <end position="835"/>
    </location>
</feature>
<feature type="region of interest" description="Disordered" evidence="1">
    <location>
        <begin position="998"/>
        <end position="1033"/>
    </location>
</feature>
<feature type="region of interest" description="Disordered" evidence="1">
    <location>
        <begin position="568"/>
        <end position="591"/>
    </location>
</feature>
<feature type="compositionally biased region" description="Low complexity" evidence="1">
    <location>
        <begin position="226"/>
        <end position="238"/>
    </location>
</feature>